<gene>
    <name evidence="3" type="ORF">FYJ85_10650</name>
</gene>
<dbReference type="Proteomes" id="UP000435649">
    <property type="component" value="Unassembled WGS sequence"/>
</dbReference>
<evidence type="ECO:0000313" key="4">
    <source>
        <dbReference type="Proteomes" id="UP000435649"/>
    </source>
</evidence>
<keyword evidence="2" id="KW-0812">Transmembrane</keyword>
<proteinExistence type="predicted"/>
<dbReference type="AlphaFoldDB" id="A0A844G1J2"/>
<feature type="region of interest" description="Disordered" evidence="1">
    <location>
        <begin position="1"/>
        <end position="21"/>
    </location>
</feature>
<protein>
    <submittedName>
        <fullName evidence="3">Uncharacterized protein</fullName>
    </submittedName>
</protein>
<feature type="transmembrane region" description="Helical" evidence="2">
    <location>
        <begin position="70"/>
        <end position="90"/>
    </location>
</feature>
<evidence type="ECO:0000313" key="3">
    <source>
        <dbReference type="EMBL" id="MST97497.1"/>
    </source>
</evidence>
<keyword evidence="2" id="KW-0472">Membrane</keyword>
<evidence type="ECO:0000256" key="1">
    <source>
        <dbReference type="SAM" id="MobiDB-lite"/>
    </source>
</evidence>
<keyword evidence="4" id="KW-1185">Reference proteome</keyword>
<name>A0A844G1J2_9BACT</name>
<reference evidence="3 4" key="1">
    <citation type="submission" date="2019-08" db="EMBL/GenBank/DDBJ databases">
        <title>In-depth cultivation of the pig gut microbiome towards novel bacterial diversity and tailored functional studies.</title>
        <authorList>
            <person name="Wylensek D."/>
            <person name="Hitch T.C.A."/>
            <person name="Clavel T."/>
        </authorList>
    </citation>
    <scope>NUCLEOTIDE SEQUENCE [LARGE SCALE GENOMIC DNA]</scope>
    <source>
        <strain evidence="3 4">BBE-744-WT-12</strain>
    </source>
</reference>
<sequence>MHDKLENIPGGPAPAGVPAARDGEVRLPETRRAEPGSAPFLEAVSACLPADVAGTVAARQRNSRRGYRRVEVIVIALALAGAAWFVHAYFPKPLPALPFKFEWRYEGPRLMPDSPYYALYRKARADFDAGRGEAVIRTLNDPLGVMLWERSFAGQDELFYIYFVSCGRTVSRFTDWTRARSFAEELVKADPDNLQWRYFKLLLERRHLGGCREFYDTLRRQRCEDWRLRLGEVGLAIGDLRDLRGKVRELRTPPGDEAEIMKQLDLWEAEFLVFAWMLEGGRGGAAFPDDAGKPGVEAREEAWLLTRKHEDDRSALAFLKLQLFILDVLLEQDSLLNTIYWSGKPHSARMPLEAKREAILRRLPAGEGGLP</sequence>
<accession>A0A844G1J2</accession>
<dbReference type="EMBL" id="VUNS01000010">
    <property type="protein sequence ID" value="MST97497.1"/>
    <property type="molecule type" value="Genomic_DNA"/>
</dbReference>
<evidence type="ECO:0000256" key="2">
    <source>
        <dbReference type="SAM" id="Phobius"/>
    </source>
</evidence>
<dbReference type="RefSeq" id="WP_154418417.1">
    <property type="nucleotide sequence ID" value="NZ_VUNS01000010.1"/>
</dbReference>
<keyword evidence="2" id="KW-1133">Transmembrane helix</keyword>
<organism evidence="3 4">
    <name type="scientific">Victivallis lenta</name>
    <dbReference type="NCBI Taxonomy" id="2606640"/>
    <lineage>
        <taxon>Bacteria</taxon>
        <taxon>Pseudomonadati</taxon>
        <taxon>Lentisphaerota</taxon>
        <taxon>Lentisphaeria</taxon>
        <taxon>Victivallales</taxon>
        <taxon>Victivallaceae</taxon>
        <taxon>Victivallis</taxon>
    </lineage>
</organism>
<comment type="caution">
    <text evidence="3">The sequence shown here is derived from an EMBL/GenBank/DDBJ whole genome shotgun (WGS) entry which is preliminary data.</text>
</comment>